<evidence type="ECO:0000313" key="2">
    <source>
        <dbReference type="Proteomes" id="UP000789375"/>
    </source>
</evidence>
<reference evidence="1" key="1">
    <citation type="submission" date="2021-06" db="EMBL/GenBank/DDBJ databases">
        <authorList>
            <person name="Kallberg Y."/>
            <person name="Tangrot J."/>
            <person name="Rosling A."/>
        </authorList>
    </citation>
    <scope>NUCLEOTIDE SEQUENCE</scope>
    <source>
        <strain evidence="1">87-6 pot B 2015</strain>
    </source>
</reference>
<proteinExistence type="predicted"/>
<feature type="non-terminal residue" evidence="1">
    <location>
        <position position="1"/>
    </location>
</feature>
<dbReference type="AlphaFoldDB" id="A0A9N8Z139"/>
<evidence type="ECO:0000313" key="1">
    <source>
        <dbReference type="EMBL" id="CAG8464120.1"/>
    </source>
</evidence>
<organism evidence="1 2">
    <name type="scientific">Funneliformis mosseae</name>
    <name type="common">Endomycorrhizal fungus</name>
    <name type="synonym">Glomus mosseae</name>
    <dbReference type="NCBI Taxonomy" id="27381"/>
    <lineage>
        <taxon>Eukaryota</taxon>
        <taxon>Fungi</taxon>
        <taxon>Fungi incertae sedis</taxon>
        <taxon>Mucoromycota</taxon>
        <taxon>Glomeromycotina</taxon>
        <taxon>Glomeromycetes</taxon>
        <taxon>Glomerales</taxon>
        <taxon>Glomeraceae</taxon>
        <taxon>Funneliformis</taxon>
    </lineage>
</organism>
<sequence>EFQLVHFDIGIERAKYNFLDFPQNIEFITSSLYLEIMLSSSPLPSSPSSQNPNINLLFILESQAQNRKKILKDRNNTSSHQC</sequence>
<keyword evidence="2" id="KW-1185">Reference proteome</keyword>
<accession>A0A9N8Z139</accession>
<name>A0A9N8Z139_FUNMO</name>
<comment type="caution">
    <text evidence="1">The sequence shown here is derived from an EMBL/GenBank/DDBJ whole genome shotgun (WGS) entry which is preliminary data.</text>
</comment>
<protein>
    <submittedName>
        <fullName evidence="1">4777_t:CDS:1</fullName>
    </submittedName>
</protein>
<gene>
    <name evidence="1" type="ORF">FMOSSE_LOCUS2189</name>
</gene>
<dbReference type="EMBL" id="CAJVPP010000276">
    <property type="protein sequence ID" value="CAG8464120.1"/>
    <property type="molecule type" value="Genomic_DNA"/>
</dbReference>
<dbReference type="Proteomes" id="UP000789375">
    <property type="component" value="Unassembled WGS sequence"/>
</dbReference>